<keyword evidence="5" id="KW-0460">Magnesium</keyword>
<evidence type="ECO:0000256" key="6">
    <source>
        <dbReference type="ARBA" id="ARBA00023211"/>
    </source>
</evidence>
<name>A0A9W8CQX0_9FUNG</name>
<evidence type="ECO:0000259" key="7">
    <source>
        <dbReference type="PROSITE" id="PS51462"/>
    </source>
</evidence>
<comment type="cofactor">
    <cofactor evidence="2">
        <name>Mg(2+)</name>
        <dbReference type="ChEBI" id="CHEBI:18420"/>
    </cofactor>
</comment>
<evidence type="ECO:0000313" key="9">
    <source>
        <dbReference type="Proteomes" id="UP001149813"/>
    </source>
</evidence>
<evidence type="ECO:0000256" key="5">
    <source>
        <dbReference type="ARBA" id="ARBA00022842"/>
    </source>
</evidence>
<gene>
    <name evidence="8" type="ORF">LPJ53_005103</name>
</gene>
<dbReference type="InterPro" id="IPR000086">
    <property type="entry name" value="NUDIX_hydrolase_dom"/>
</dbReference>
<dbReference type="Proteomes" id="UP001149813">
    <property type="component" value="Unassembled WGS sequence"/>
</dbReference>
<keyword evidence="4" id="KW-0378">Hydrolase</keyword>
<evidence type="ECO:0000256" key="4">
    <source>
        <dbReference type="ARBA" id="ARBA00022801"/>
    </source>
</evidence>
<organism evidence="8 9">
    <name type="scientific">Coemansia erecta</name>
    <dbReference type="NCBI Taxonomy" id="147472"/>
    <lineage>
        <taxon>Eukaryota</taxon>
        <taxon>Fungi</taxon>
        <taxon>Fungi incertae sedis</taxon>
        <taxon>Zoopagomycota</taxon>
        <taxon>Kickxellomycotina</taxon>
        <taxon>Kickxellomycetes</taxon>
        <taxon>Kickxellales</taxon>
        <taxon>Kickxellaceae</taxon>
        <taxon>Coemansia</taxon>
    </lineage>
</organism>
<dbReference type="AlphaFoldDB" id="A0A9W8CQX0"/>
<reference evidence="8" key="1">
    <citation type="submission" date="2022-07" db="EMBL/GenBank/DDBJ databases">
        <title>Phylogenomic reconstructions and comparative analyses of Kickxellomycotina fungi.</title>
        <authorList>
            <person name="Reynolds N.K."/>
            <person name="Stajich J.E."/>
            <person name="Barry K."/>
            <person name="Grigoriev I.V."/>
            <person name="Crous P."/>
            <person name="Smith M.E."/>
        </authorList>
    </citation>
    <scope>NUCLEOTIDE SEQUENCE</scope>
    <source>
        <strain evidence="8">NBRC 32514</strain>
    </source>
</reference>
<dbReference type="PANTHER" id="PTHR12992">
    <property type="entry name" value="NUDIX HYDROLASE"/>
    <property type="match status" value="1"/>
</dbReference>
<dbReference type="GO" id="GO:0046872">
    <property type="term" value="F:metal ion binding"/>
    <property type="evidence" value="ECO:0007669"/>
    <property type="project" value="UniProtKB-KW"/>
</dbReference>
<dbReference type="OrthoDB" id="206213at2759"/>
<keyword evidence="9" id="KW-1185">Reference proteome</keyword>
<evidence type="ECO:0000256" key="3">
    <source>
        <dbReference type="ARBA" id="ARBA00022723"/>
    </source>
</evidence>
<sequence length="262" mass="28759">MYCAGRLASRQLHGIGSRSRGGLRCLSTTDAGDRFFARLGDAPPVSALDSTSIDTIARRLSHASSQGTPTHLQFAQPTHPQSNAAVLLLLCTVNGQPSVLFEERSGRLNTHGGEVCFPGGKADDTDGESLETTALRETHEEVGLPAERIRVLGGIPPVPDRSGRLRVHAVVGVLRGELDVRRLRVNREEVERAFVLPLAWFYRADVREAVRFRGTRWIPQYRSDRDGLVIWGLTAFILHEFLCRIARKPCAVKQGGMGNCQG</sequence>
<dbReference type="PANTHER" id="PTHR12992:SF11">
    <property type="entry name" value="MITOCHONDRIAL COENZYME A DIPHOSPHATASE NUDT8"/>
    <property type="match status" value="1"/>
</dbReference>
<dbReference type="GO" id="GO:0010945">
    <property type="term" value="F:coenzyme A diphosphatase activity"/>
    <property type="evidence" value="ECO:0007669"/>
    <property type="project" value="InterPro"/>
</dbReference>
<dbReference type="Gene3D" id="3.90.79.10">
    <property type="entry name" value="Nucleoside Triphosphate Pyrophosphohydrolase"/>
    <property type="match status" value="1"/>
</dbReference>
<keyword evidence="6" id="KW-0464">Manganese</keyword>
<accession>A0A9W8CQX0</accession>
<evidence type="ECO:0000256" key="2">
    <source>
        <dbReference type="ARBA" id="ARBA00001946"/>
    </source>
</evidence>
<comment type="cofactor">
    <cofactor evidence="1">
        <name>Mn(2+)</name>
        <dbReference type="ChEBI" id="CHEBI:29035"/>
    </cofactor>
</comment>
<evidence type="ECO:0000256" key="1">
    <source>
        <dbReference type="ARBA" id="ARBA00001936"/>
    </source>
</evidence>
<dbReference type="EMBL" id="JANBOJ010000279">
    <property type="protein sequence ID" value="KAJ1720252.1"/>
    <property type="molecule type" value="Genomic_DNA"/>
</dbReference>
<dbReference type="InterPro" id="IPR015797">
    <property type="entry name" value="NUDIX_hydrolase-like_dom_sf"/>
</dbReference>
<feature type="domain" description="Nudix hydrolase" evidence="7">
    <location>
        <begin position="80"/>
        <end position="219"/>
    </location>
</feature>
<evidence type="ECO:0000313" key="8">
    <source>
        <dbReference type="EMBL" id="KAJ1720252.1"/>
    </source>
</evidence>
<comment type="caution">
    <text evidence="8">The sequence shown here is derived from an EMBL/GenBank/DDBJ whole genome shotgun (WGS) entry which is preliminary data.</text>
</comment>
<dbReference type="SUPFAM" id="SSF55811">
    <property type="entry name" value="Nudix"/>
    <property type="match status" value="1"/>
</dbReference>
<dbReference type="PROSITE" id="PS51462">
    <property type="entry name" value="NUDIX"/>
    <property type="match status" value="1"/>
</dbReference>
<dbReference type="InterPro" id="IPR045121">
    <property type="entry name" value="CoAse"/>
</dbReference>
<protein>
    <recommendedName>
        <fullName evidence="7">Nudix hydrolase domain-containing protein</fullName>
    </recommendedName>
</protein>
<dbReference type="CDD" id="cd03426">
    <property type="entry name" value="NUDIX_CoAse_Nudt7"/>
    <property type="match status" value="1"/>
</dbReference>
<keyword evidence="3" id="KW-0479">Metal-binding</keyword>
<proteinExistence type="predicted"/>
<dbReference type="Pfam" id="PF00293">
    <property type="entry name" value="NUDIX"/>
    <property type="match status" value="1"/>
</dbReference>